<dbReference type="Gene3D" id="1.25.40.10">
    <property type="entry name" value="Tetratricopeptide repeat domain"/>
    <property type="match status" value="1"/>
</dbReference>
<accession>A0A6J5P418</accession>
<name>A0A6J5P418_9CAUD</name>
<dbReference type="EMBL" id="LR797502">
    <property type="protein sequence ID" value="CAB4221061.1"/>
    <property type="molecule type" value="Genomic_DNA"/>
</dbReference>
<proteinExistence type="predicted"/>
<protein>
    <submittedName>
        <fullName evidence="2">Uncharacterized protein</fullName>
    </submittedName>
</protein>
<evidence type="ECO:0000313" key="3">
    <source>
        <dbReference type="EMBL" id="CAB4165689.1"/>
    </source>
</evidence>
<dbReference type="InterPro" id="IPR019734">
    <property type="entry name" value="TPR_rpt"/>
</dbReference>
<dbReference type="SUPFAM" id="SSF53756">
    <property type="entry name" value="UDP-Glycosyltransferase/glycogen phosphorylase"/>
    <property type="match status" value="1"/>
</dbReference>
<keyword evidence="1" id="KW-0802">TPR repeat</keyword>
<gene>
    <name evidence="4" type="ORF">UFOVP1146_7</name>
    <name evidence="5" type="ORF">UFOVP1638_138</name>
    <name evidence="2" type="ORF">UFOVP812_340</name>
    <name evidence="3" type="ORF">UFOVP818_225</name>
</gene>
<evidence type="ECO:0000313" key="5">
    <source>
        <dbReference type="EMBL" id="CAB4221061.1"/>
    </source>
</evidence>
<dbReference type="Gene3D" id="3.40.50.2000">
    <property type="entry name" value="Glycogen Phosphorylase B"/>
    <property type="match status" value="1"/>
</dbReference>
<dbReference type="EMBL" id="LR796776">
    <property type="protein sequence ID" value="CAB4165689.1"/>
    <property type="molecule type" value="Genomic_DNA"/>
</dbReference>
<dbReference type="EMBL" id="LR796758">
    <property type="protein sequence ID" value="CAB4164071.1"/>
    <property type="molecule type" value="Genomic_DNA"/>
</dbReference>
<feature type="repeat" description="TPR" evidence="1">
    <location>
        <begin position="39"/>
        <end position="72"/>
    </location>
</feature>
<dbReference type="InterPro" id="IPR011990">
    <property type="entry name" value="TPR-like_helical_dom_sf"/>
</dbReference>
<sequence length="384" mass="43190">MNLNSGELIEQGNQLRELTKPEEALACYAWAFVSAPESAAAFNNYGNVLREVGYPARSIPFLQHAIVLDPSNVTFKMNLAISHLLLGNYKEGWAGYEARWNYEHLAGSLPQHSEPRWEGQDLKDKTLLVVGEQGHGDIIQHSRFLFHLRSLGCKIILQVTDGLRPLLKPGNIISKTIGYLDKPEGFDYWVPIMSIARVIGVTLENLPQNLSYLSADAIPVQEWNIRLGTRTKLRVGFSWSGRRDAWLNRHKGMPFADMLALIKKNPEYQWVSLQVDATAEETQALIDAGVASYPGTIQSFADTAALITNLDVVLSVDTAIAHLSGALGRPTWIMLSQFAVDWRWLLDRDSSPWYPSAKLFRQPTRGDWTSVTDKISRFLKLFKI</sequence>
<evidence type="ECO:0000313" key="2">
    <source>
        <dbReference type="EMBL" id="CAB4164071.1"/>
    </source>
</evidence>
<reference evidence="2" key="1">
    <citation type="submission" date="2020-04" db="EMBL/GenBank/DDBJ databases">
        <authorList>
            <person name="Chiriac C."/>
            <person name="Salcher M."/>
            <person name="Ghai R."/>
            <person name="Kavagutti S V."/>
        </authorList>
    </citation>
    <scope>NUCLEOTIDE SEQUENCE</scope>
</reference>
<dbReference type="SUPFAM" id="SSF48452">
    <property type="entry name" value="TPR-like"/>
    <property type="match status" value="1"/>
</dbReference>
<dbReference type="EMBL" id="LR797099">
    <property type="protein sequence ID" value="CAB4186617.1"/>
    <property type="molecule type" value="Genomic_DNA"/>
</dbReference>
<evidence type="ECO:0000313" key="4">
    <source>
        <dbReference type="EMBL" id="CAB4186617.1"/>
    </source>
</evidence>
<dbReference type="PROSITE" id="PS50005">
    <property type="entry name" value="TPR"/>
    <property type="match status" value="1"/>
</dbReference>
<organism evidence="2">
    <name type="scientific">uncultured Caudovirales phage</name>
    <dbReference type="NCBI Taxonomy" id="2100421"/>
    <lineage>
        <taxon>Viruses</taxon>
        <taxon>Duplodnaviria</taxon>
        <taxon>Heunggongvirae</taxon>
        <taxon>Uroviricota</taxon>
        <taxon>Caudoviricetes</taxon>
        <taxon>Peduoviridae</taxon>
        <taxon>Maltschvirus</taxon>
        <taxon>Maltschvirus maltsch</taxon>
    </lineage>
</organism>
<evidence type="ECO:0000256" key="1">
    <source>
        <dbReference type="PROSITE-ProRule" id="PRU00339"/>
    </source>
</evidence>